<dbReference type="PANTHER" id="PTHR33755">
    <property type="entry name" value="TOXIN PARE1-RELATED"/>
    <property type="match status" value="1"/>
</dbReference>
<accession>A0A1J1LD23</accession>
<dbReference type="PANTHER" id="PTHR33755:SF6">
    <property type="entry name" value="PLASMID STABILIZATION SYSTEM PROTEIN"/>
    <property type="match status" value="1"/>
</dbReference>
<dbReference type="AlphaFoldDB" id="A0A1J1LD23"/>
<dbReference type="Proteomes" id="UP000184315">
    <property type="component" value="Unassembled WGS sequence"/>
</dbReference>
<dbReference type="InterPro" id="IPR051803">
    <property type="entry name" value="TA_system_RelE-like_toxin"/>
</dbReference>
<sequence length="102" mass="11773">MGSYFFSELAVKDINEICEFIGQTNVKAASKLFDTIRQKCKLVSSFPNMGKDYSWIGSDLRGFIVDDYIVFYYPRKDGIDIVRVAYGRRDLKALFEEFGDET</sequence>
<reference evidence="4" key="1">
    <citation type="submission" date="2015-10" db="EMBL/GenBank/DDBJ databases">
        <authorList>
            <person name="Regsiter A."/>
            <person name="william w."/>
        </authorList>
    </citation>
    <scope>NUCLEOTIDE SEQUENCE [LARGE SCALE GENOMIC DNA]</scope>
</reference>
<dbReference type="OrthoDB" id="9798046at2"/>
<evidence type="ECO:0000256" key="2">
    <source>
        <dbReference type="ARBA" id="ARBA00022649"/>
    </source>
</evidence>
<protein>
    <recommendedName>
        <fullName evidence="5">Plasmid stabilization system</fullName>
    </recommendedName>
</protein>
<dbReference type="Gene3D" id="3.30.2310.20">
    <property type="entry name" value="RelE-like"/>
    <property type="match status" value="1"/>
</dbReference>
<proteinExistence type="inferred from homology"/>
<dbReference type="RefSeq" id="WP_072717489.1">
    <property type="nucleotide sequence ID" value="NZ_LN889782.1"/>
</dbReference>
<organism evidence="3 4">
    <name type="scientific">Planktothrix tepida PCC 9214</name>
    <dbReference type="NCBI Taxonomy" id="671072"/>
    <lineage>
        <taxon>Bacteria</taxon>
        <taxon>Bacillati</taxon>
        <taxon>Cyanobacteriota</taxon>
        <taxon>Cyanophyceae</taxon>
        <taxon>Oscillatoriophycideae</taxon>
        <taxon>Oscillatoriales</taxon>
        <taxon>Microcoleaceae</taxon>
        <taxon>Planktothrix</taxon>
    </lineage>
</organism>
<comment type="similarity">
    <text evidence="1">Belongs to the RelE toxin family.</text>
</comment>
<name>A0A1J1LD23_9CYAN</name>
<dbReference type="EMBL" id="CZDF01000132">
    <property type="protein sequence ID" value="CUR30485.1"/>
    <property type="molecule type" value="Genomic_DNA"/>
</dbReference>
<evidence type="ECO:0000313" key="3">
    <source>
        <dbReference type="EMBL" id="CUR30485.1"/>
    </source>
</evidence>
<dbReference type="InterPro" id="IPR035093">
    <property type="entry name" value="RelE/ParE_toxin_dom_sf"/>
</dbReference>
<keyword evidence="4" id="KW-1185">Reference proteome</keyword>
<evidence type="ECO:0008006" key="5">
    <source>
        <dbReference type="Google" id="ProtNLM"/>
    </source>
</evidence>
<dbReference type="InterPro" id="IPR007712">
    <property type="entry name" value="RelE/ParE_toxin"/>
</dbReference>
<gene>
    <name evidence="3" type="ORF">PL9214290075</name>
</gene>
<dbReference type="STRING" id="671072.PL9214290075"/>
<evidence type="ECO:0000313" key="4">
    <source>
        <dbReference type="Proteomes" id="UP000184315"/>
    </source>
</evidence>
<dbReference type="Pfam" id="PF05016">
    <property type="entry name" value="ParE_toxin"/>
    <property type="match status" value="1"/>
</dbReference>
<keyword evidence="2" id="KW-1277">Toxin-antitoxin system</keyword>
<evidence type="ECO:0000256" key="1">
    <source>
        <dbReference type="ARBA" id="ARBA00006226"/>
    </source>
</evidence>